<organism evidence="2">
    <name type="scientific">Streptomyces althioticus</name>
    <dbReference type="NCBI Taxonomy" id="83380"/>
    <lineage>
        <taxon>Bacteria</taxon>
        <taxon>Bacillati</taxon>
        <taxon>Actinomycetota</taxon>
        <taxon>Actinomycetes</taxon>
        <taxon>Kitasatosporales</taxon>
        <taxon>Streptomycetaceae</taxon>
        <taxon>Streptomyces</taxon>
        <taxon>Streptomyces althioticus group</taxon>
    </lineage>
</organism>
<dbReference type="Pfam" id="PF21818">
    <property type="entry name" value="DUF6884"/>
    <property type="match status" value="1"/>
</dbReference>
<dbReference type="RefSeq" id="WP_395759914.1">
    <property type="nucleotide sequence ID" value="NZ_CP109208.1"/>
</dbReference>
<name>A0ABZ1YG59_9ACTN</name>
<evidence type="ECO:0000313" key="2">
    <source>
        <dbReference type="EMBL" id="WUU58379.1"/>
    </source>
</evidence>
<accession>A0ABZ1YG59</accession>
<evidence type="ECO:0000259" key="1">
    <source>
        <dbReference type="Pfam" id="PF21818"/>
    </source>
</evidence>
<reference evidence="2" key="1">
    <citation type="submission" date="2022-10" db="EMBL/GenBank/DDBJ databases">
        <title>The complete genomes of actinobacterial strains from the NBC collection.</title>
        <authorList>
            <person name="Joergensen T.S."/>
            <person name="Alvarez Arevalo M."/>
            <person name="Sterndorff E.B."/>
            <person name="Faurdal D."/>
            <person name="Vuksanovic O."/>
            <person name="Mourched A.-S."/>
            <person name="Charusanti P."/>
            <person name="Shaw S."/>
            <person name="Blin K."/>
            <person name="Weber T."/>
        </authorList>
    </citation>
    <scope>NUCLEOTIDE SEQUENCE [LARGE SCALE GENOMIC DNA]</scope>
    <source>
        <strain evidence="2">NBC 01686</strain>
        <plasmid evidence="2">unnamed1</plasmid>
    </source>
</reference>
<keyword evidence="2" id="KW-0614">Plasmid</keyword>
<feature type="domain" description="DUF6884" evidence="1">
    <location>
        <begin position="171"/>
        <end position="290"/>
    </location>
</feature>
<protein>
    <recommendedName>
        <fullName evidence="1">DUF6884 domain-containing protein</fullName>
    </recommendedName>
</protein>
<gene>
    <name evidence="2" type="ORF">OIE82_34955</name>
</gene>
<dbReference type="InterPro" id="IPR049251">
    <property type="entry name" value="DUF6884"/>
</dbReference>
<proteinExistence type="predicted"/>
<sequence>MSTVSPTGAAILAAHKDGIVTGHAAAMARLRADRLVVPHDGGKGEHRMTPAGRKALERWQEEHGDAPARAMPPAILRKLPARQHEAVITAAQRPDQLVAGRDDEPYHKGEPWFLGTTLRAVHKAGYADIRPQPYDKGPVTWEETGRSLYLTPLGRQYARQRGNVDVRRRRVVIIACGSEKRPIPPGQRHGWPAGELYVGQYHRSLRAAADALTDHSLIRIMSALHGLVRLNRPLHPYDVTIGDEKAVTAEKMARDTAALALDDADVIFLGGQEYAALLRPSVPHLLTPLTGGMGEHRGLCRQACEHAALRESWWTQAASRFEELTTAGEETT</sequence>
<dbReference type="EMBL" id="CP109208">
    <property type="protein sequence ID" value="WUU58379.1"/>
    <property type="molecule type" value="Genomic_DNA"/>
</dbReference>
<geneLocation type="plasmid" evidence="2">
    <name>unnamed1</name>
</geneLocation>